<protein>
    <submittedName>
        <fullName evidence="1">Tagatose-bisphosphate aldolase</fullName>
        <ecNumber evidence="1">4.1.2.40</ecNumber>
    </submittedName>
</protein>
<dbReference type="GO" id="GO:0009025">
    <property type="term" value="F:tagatose-bisphosphate aldolase activity"/>
    <property type="evidence" value="ECO:0007669"/>
    <property type="project" value="UniProtKB-EC"/>
</dbReference>
<dbReference type="Pfam" id="PF01116">
    <property type="entry name" value="F_bP_aldolase"/>
    <property type="match status" value="1"/>
</dbReference>
<evidence type="ECO:0000313" key="1">
    <source>
        <dbReference type="EMBL" id="STL52801.1"/>
    </source>
</evidence>
<reference evidence="1 2" key="1">
    <citation type="submission" date="2018-06" db="EMBL/GenBank/DDBJ databases">
        <authorList>
            <consortium name="Pathogen Informatics"/>
            <person name="Doyle S."/>
        </authorList>
    </citation>
    <scope>NUCLEOTIDE SEQUENCE [LARGE SCALE GENOMIC DNA]</scope>
    <source>
        <strain evidence="1 2">NCTC9962</strain>
    </source>
</reference>
<dbReference type="GO" id="GO:0008270">
    <property type="term" value="F:zinc ion binding"/>
    <property type="evidence" value="ECO:0007669"/>
    <property type="project" value="InterPro"/>
</dbReference>
<sequence length="85" mass="9156">MGELTAVLHGASGLSTKDIQQTIKLGDMQNQRCNGAENAFSQALKNYLTEHPEATDPRDYLQSAKSAMRDVVSKVIADCGCEGRA</sequence>
<dbReference type="GO" id="GO:0005975">
    <property type="term" value="P:carbohydrate metabolic process"/>
    <property type="evidence" value="ECO:0007669"/>
    <property type="project" value="InterPro"/>
</dbReference>
<proteinExistence type="predicted"/>
<organism evidence="1 2">
    <name type="scientific">Escherichia coli</name>
    <dbReference type="NCBI Taxonomy" id="562"/>
    <lineage>
        <taxon>Bacteria</taxon>
        <taxon>Pseudomonadati</taxon>
        <taxon>Pseudomonadota</taxon>
        <taxon>Gammaproteobacteria</taxon>
        <taxon>Enterobacterales</taxon>
        <taxon>Enterobacteriaceae</taxon>
        <taxon>Escherichia</taxon>
    </lineage>
</organism>
<dbReference type="EC" id="4.1.2.40" evidence="1"/>
<accession>A0A377B8F3</accession>
<gene>
    <name evidence="1" type="primary">gatY_3</name>
    <name evidence="1" type="ORF">NCTC9962_04136</name>
</gene>
<dbReference type="InterPro" id="IPR000771">
    <property type="entry name" value="FBA_II"/>
</dbReference>
<dbReference type="SUPFAM" id="SSF51569">
    <property type="entry name" value="Aldolase"/>
    <property type="match status" value="1"/>
</dbReference>
<evidence type="ECO:0000313" key="2">
    <source>
        <dbReference type="Proteomes" id="UP000254052"/>
    </source>
</evidence>
<dbReference type="InterPro" id="IPR013785">
    <property type="entry name" value="Aldolase_TIM"/>
</dbReference>
<dbReference type="Proteomes" id="UP000254052">
    <property type="component" value="Unassembled WGS sequence"/>
</dbReference>
<dbReference type="Gene3D" id="3.20.20.70">
    <property type="entry name" value="Aldolase class I"/>
    <property type="match status" value="1"/>
</dbReference>
<dbReference type="EMBL" id="UGED01000009">
    <property type="protein sequence ID" value="STL52801.1"/>
    <property type="molecule type" value="Genomic_DNA"/>
</dbReference>
<keyword evidence="1" id="KW-0456">Lyase</keyword>
<dbReference type="AlphaFoldDB" id="A0A377B8F3"/>
<name>A0A377B8F3_ECOLX</name>